<name>A0A133YGV8_9FIRM</name>
<keyword evidence="6" id="KW-1185">Reference proteome</keyword>
<evidence type="ECO:0000256" key="1">
    <source>
        <dbReference type="ARBA" id="ARBA00022490"/>
    </source>
</evidence>
<dbReference type="SUPFAM" id="SSF46785">
    <property type="entry name" value="Winged helix' DNA-binding domain"/>
    <property type="match status" value="2"/>
</dbReference>
<dbReference type="OrthoDB" id="9806226at2"/>
<dbReference type="GO" id="GO:0051304">
    <property type="term" value="P:chromosome separation"/>
    <property type="evidence" value="ECO:0007669"/>
    <property type="project" value="InterPro"/>
</dbReference>
<dbReference type="InterPro" id="IPR036388">
    <property type="entry name" value="WH-like_DNA-bd_sf"/>
</dbReference>
<dbReference type="PANTHER" id="PTHR34298:SF2">
    <property type="entry name" value="SEGREGATION AND CONDENSATION PROTEIN B"/>
    <property type="match status" value="1"/>
</dbReference>
<dbReference type="EMBL" id="LSCV01000002">
    <property type="protein sequence ID" value="KXB42421.1"/>
    <property type="molecule type" value="Genomic_DNA"/>
</dbReference>
<reference evidence="6" key="1">
    <citation type="submission" date="2016-01" db="EMBL/GenBank/DDBJ databases">
        <authorList>
            <person name="Mitreva M."/>
            <person name="Pepin K.H."/>
            <person name="Mihindukulasuriya K.A."/>
            <person name="Fulton R."/>
            <person name="Fronick C."/>
            <person name="O'Laughlin M."/>
            <person name="Miner T."/>
            <person name="Herter B."/>
            <person name="Rosa B.A."/>
            <person name="Cordes M."/>
            <person name="Tomlinson C."/>
            <person name="Wollam A."/>
            <person name="Palsikar V.B."/>
            <person name="Mardis E.R."/>
            <person name="Wilson R.K."/>
        </authorList>
    </citation>
    <scope>NUCLEOTIDE SEQUENCE [LARGE SCALE GENOMIC DNA]</scope>
    <source>
        <strain evidence="6">KA00274</strain>
    </source>
</reference>
<evidence type="ECO:0000313" key="5">
    <source>
        <dbReference type="EMBL" id="KXB42421.1"/>
    </source>
</evidence>
<accession>A0A133YGV8</accession>
<dbReference type="AlphaFoldDB" id="A0A133YGV8"/>
<evidence type="ECO:0000256" key="3">
    <source>
        <dbReference type="ARBA" id="ARBA00022829"/>
    </source>
</evidence>
<dbReference type="NCBIfam" id="TIGR00281">
    <property type="entry name" value="SMC-Scp complex subunit ScpB"/>
    <property type="match status" value="1"/>
</dbReference>
<dbReference type="Proteomes" id="UP000070080">
    <property type="component" value="Unassembled WGS sequence"/>
</dbReference>
<sequence length="201" mass="22058">MENLTDTEYTVANALNDKVNALEILLFAKAEAMPASNLCLLLPATETELPNIVDALNKRYQASGSYLEVRRLDNSYILTNQARSKALLSALFADNLNPRLSKQAYEVLAAVSYNQPCTRAQIELIRGVNSDSVINNLVELGLLEKNGFLELPGHPALYVVTVKFLRLFGLSSTADLPAQPLLMYDSLRQLNEEASAAGIET</sequence>
<protein>
    <submittedName>
        <fullName evidence="5">Segregation and condensation protein B</fullName>
    </submittedName>
</protein>
<dbReference type="InterPro" id="IPR036390">
    <property type="entry name" value="WH_DNA-bd_sf"/>
</dbReference>
<organism evidence="5 6">
    <name type="scientific">Amygdalobacter nucleatus</name>
    <dbReference type="NCBI Taxonomy" id="3029274"/>
    <lineage>
        <taxon>Bacteria</taxon>
        <taxon>Bacillati</taxon>
        <taxon>Bacillota</taxon>
        <taxon>Clostridia</taxon>
        <taxon>Eubacteriales</taxon>
        <taxon>Oscillospiraceae</taxon>
        <taxon>Amygdalobacter</taxon>
    </lineage>
</organism>
<keyword evidence="1" id="KW-0963">Cytoplasm</keyword>
<dbReference type="STRING" id="1497955.HMPREF1872_00092"/>
<dbReference type="Gene3D" id="1.10.10.10">
    <property type="entry name" value="Winged helix-like DNA-binding domain superfamily/Winged helix DNA-binding domain"/>
    <property type="match status" value="2"/>
</dbReference>
<evidence type="ECO:0000313" key="6">
    <source>
        <dbReference type="Proteomes" id="UP000070080"/>
    </source>
</evidence>
<keyword evidence="3" id="KW-0159">Chromosome partition</keyword>
<proteinExistence type="predicted"/>
<dbReference type="GO" id="GO:0051301">
    <property type="term" value="P:cell division"/>
    <property type="evidence" value="ECO:0007669"/>
    <property type="project" value="UniProtKB-KW"/>
</dbReference>
<dbReference type="InterPro" id="IPR005234">
    <property type="entry name" value="ScpB_csome_segregation"/>
</dbReference>
<dbReference type="RefSeq" id="WP_066712338.1">
    <property type="nucleotide sequence ID" value="NZ_CP118869.1"/>
</dbReference>
<keyword evidence="2" id="KW-0132">Cell division</keyword>
<comment type="caution">
    <text evidence="5">The sequence shown here is derived from an EMBL/GenBank/DDBJ whole genome shotgun (WGS) entry which is preliminary data.</text>
</comment>
<keyword evidence="4" id="KW-0131">Cell cycle</keyword>
<evidence type="ECO:0000256" key="4">
    <source>
        <dbReference type="ARBA" id="ARBA00023306"/>
    </source>
</evidence>
<dbReference type="PANTHER" id="PTHR34298">
    <property type="entry name" value="SEGREGATION AND CONDENSATION PROTEIN B"/>
    <property type="match status" value="1"/>
</dbReference>
<dbReference type="PIRSF" id="PIRSF019345">
    <property type="entry name" value="ScpB"/>
    <property type="match status" value="1"/>
</dbReference>
<gene>
    <name evidence="5" type="ORF">HMPREF1872_00092</name>
</gene>
<dbReference type="Pfam" id="PF04079">
    <property type="entry name" value="SMC_ScpB"/>
    <property type="match status" value="1"/>
</dbReference>
<evidence type="ECO:0000256" key="2">
    <source>
        <dbReference type="ARBA" id="ARBA00022618"/>
    </source>
</evidence>